<evidence type="ECO:0000313" key="2">
    <source>
        <dbReference type="Proteomes" id="UP001201985"/>
    </source>
</evidence>
<proteinExistence type="predicted"/>
<dbReference type="RefSeq" id="WP_120009804.1">
    <property type="nucleotide sequence ID" value="NZ_JALBUU010000125.1"/>
</dbReference>
<comment type="caution">
    <text evidence="1">The sequence shown here is derived from an EMBL/GenBank/DDBJ whole genome shotgun (WGS) entry which is preliminary data.</text>
</comment>
<evidence type="ECO:0008006" key="3">
    <source>
        <dbReference type="Google" id="ProtNLM"/>
    </source>
</evidence>
<organism evidence="1 2">
    <name type="scientific">Teichococcus vastitatis</name>
    <dbReference type="NCBI Taxonomy" id="2307076"/>
    <lineage>
        <taxon>Bacteria</taxon>
        <taxon>Pseudomonadati</taxon>
        <taxon>Pseudomonadota</taxon>
        <taxon>Alphaproteobacteria</taxon>
        <taxon>Acetobacterales</taxon>
        <taxon>Roseomonadaceae</taxon>
        <taxon>Roseomonas</taxon>
    </lineage>
</organism>
<keyword evidence="2" id="KW-1185">Reference proteome</keyword>
<dbReference type="Proteomes" id="UP001201985">
    <property type="component" value="Unassembled WGS sequence"/>
</dbReference>
<name>A0ABS9WCW1_9PROT</name>
<reference evidence="1 2" key="1">
    <citation type="submission" date="2022-03" db="EMBL/GenBank/DDBJ databases">
        <title>Complete genome analysis of Roseomonas KG 17.1 : a prolific producer of plant growth promoters.</title>
        <authorList>
            <person name="Saadouli I."/>
            <person name="Najjari A."/>
            <person name="Mosbah A."/>
            <person name="Ouzari H.I."/>
        </authorList>
    </citation>
    <scope>NUCLEOTIDE SEQUENCE [LARGE SCALE GENOMIC DNA]</scope>
    <source>
        <strain evidence="1 2">KG17-1</strain>
    </source>
</reference>
<dbReference type="EMBL" id="JALBUU010000125">
    <property type="protein sequence ID" value="MCI0756474.1"/>
    <property type="molecule type" value="Genomic_DNA"/>
</dbReference>
<sequence length="93" mass="10322">MAAPSDTPALRALEQAERGAFEAAHEIVQNHEGEPDCDWVHAYLHRWEGDHDNAAYWYRRAGRMVARGDLAAERAEIRAALERIAGGRTGPDA</sequence>
<protein>
    <recommendedName>
        <fullName evidence="3">Tetratricopeptide repeat protein</fullName>
    </recommendedName>
</protein>
<accession>A0ABS9WCW1</accession>
<gene>
    <name evidence="1" type="ORF">MON41_22830</name>
</gene>
<evidence type="ECO:0000313" key="1">
    <source>
        <dbReference type="EMBL" id="MCI0756474.1"/>
    </source>
</evidence>